<dbReference type="Proteomes" id="UP000078454">
    <property type="component" value="Unassembled WGS sequence"/>
</dbReference>
<reference evidence="2 3" key="1">
    <citation type="submission" date="2016-05" db="EMBL/GenBank/DDBJ databases">
        <title>Paenibacillus sp. 1ZS3-15 nov., isolated from the rhizosphere soil.</title>
        <authorList>
            <person name="Zhang X.X."/>
            <person name="Zhang J."/>
        </authorList>
    </citation>
    <scope>NUCLEOTIDE SEQUENCE [LARGE SCALE GENOMIC DNA]</scope>
    <source>
        <strain evidence="2 3">1ZS3-15</strain>
    </source>
</reference>
<dbReference type="InterPro" id="IPR016624">
    <property type="entry name" value="UCP014753"/>
</dbReference>
<sequence>MSNSQSAVATDRAYWVQTMLRIAEPVLRALASRQLRATMPVECKREEQRAFTHLEAFGRTLVGMAPWLETPALDAEEEQFRQAYVKLAQEAMDAATDPESPDFLNFATGMQPIVDTAFLAHAILRAPNALWHSLEPRVQKNLAAAMKTSRTRKPGFNNWLLFAAMTETALGVMGEDWDHMRVDFALKQHEQWYLGDGMYGDGVDYHADYYNSFVIQPMMVDIIEHVHELYADWGNMRENILKRAQRYAAVQERMISPEGTFPAIGRSLAYRFGAFQALAQTSQRRELPVGVQPAQVRGALTAVIRRLIEAPGTFDEGGWLRIGLCGHQPELGEPYISTGSLYLCSAVFLPLGLTADDEFWQGAAVPWTSQQVWSGQTVAIDKALYE</sequence>
<dbReference type="PANTHER" id="PTHR35339">
    <property type="entry name" value="LINALOOL DEHYDRATASE_ISOMERASE DOMAIN-CONTAINING PROTEIN"/>
    <property type="match status" value="1"/>
</dbReference>
<evidence type="ECO:0000313" key="3">
    <source>
        <dbReference type="Proteomes" id="UP000078454"/>
    </source>
</evidence>
<dbReference type="Pfam" id="PF10022">
    <property type="entry name" value="DUF2264"/>
    <property type="match status" value="1"/>
</dbReference>
<comment type="caution">
    <text evidence="2">The sequence shown here is derived from an EMBL/GenBank/DDBJ whole genome shotgun (WGS) entry which is preliminary data.</text>
</comment>
<dbReference type="RefSeq" id="WP_068668505.1">
    <property type="nucleotide sequence ID" value="NZ_LYPB01000084.1"/>
</dbReference>
<dbReference type="STRING" id="1850517.A8708_22950"/>
<dbReference type="InterPro" id="IPR049349">
    <property type="entry name" value="DUF2264_N"/>
</dbReference>
<name>A0A198A2L2_9BACL</name>
<dbReference type="PANTHER" id="PTHR35339:SF3">
    <property type="entry name" value="DUF2264 DOMAIN-CONTAINING PROTEIN"/>
    <property type="match status" value="1"/>
</dbReference>
<organism evidence="2 3">
    <name type="scientific">Paenibacillus oryzisoli</name>
    <dbReference type="NCBI Taxonomy" id="1850517"/>
    <lineage>
        <taxon>Bacteria</taxon>
        <taxon>Bacillati</taxon>
        <taxon>Bacillota</taxon>
        <taxon>Bacilli</taxon>
        <taxon>Bacillales</taxon>
        <taxon>Paenibacillaceae</taxon>
        <taxon>Paenibacillus</taxon>
    </lineage>
</organism>
<accession>A0A198A2L2</accession>
<proteinExistence type="predicted"/>
<dbReference type="PIRSF" id="PIRSF014753">
    <property type="entry name" value="UCP014753"/>
    <property type="match status" value="1"/>
</dbReference>
<gene>
    <name evidence="2" type="ORF">A8708_22950</name>
</gene>
<evidence type="ECO:0000259" key="1">
    <source>
        <dbReference type="Pfam" id="PF10022"/>
    </source>
</evidence>
<evidence type="ECO:0000313" key="2">
    <source>
        <dbReference type="EMBL" id="OAS15261.1"/>
    </source>
</evidence>
<feature type="domain" description="DUF2264" evidence="1">
    <location>
        <begin position="11"/>
        <end position="367"/>
    </location>
</feature>
<dbReference type="EMBL" id="LYPB01000084">
    <property type="protein sequence ID" value="OAS15261.1"/>
    <property type="molecule type" value="Genomic_DNA"/>
</dbReference>
<dbReference type="AlphaFoldDB" id="A0A198A2L2"/>
<protein>
    <recommendedName>
        <fullName evidence="1">DUF2264 domain-containing protein</fullName>
    </recommendedName>
</protein>
<keyword evidence="3" id="KW-1185">Reference proteome</keyword>